<proteinExistence type="predicted"/>
<reference evidence="1 2" key="1">
    <citation type="submission" date="2021-01" db="EMBL/GenBank/DDBJ databases">
        <title>Whole genome shotgun sequence of Actinoplanes deccanensis NBRC 13994.</title>
        <authorList>
            <person name="Komaki H."/>
            <person name="Tamura T."/>
        </authorList>
    </citation>
    <scope>NUCLEOTIDE SEQUENCE [LARGE SCALE GENOMIC DNA]</scope>
    <source>
        <strain evidence="1 2">NBRC 13994</strain>
    </source>
</reference>
<sequence>MSSRLVMVRLSLEGEIVRVRAEGTGIGAAVRRGGIAEAGRCRVGGALAEVGGRVGVASGEARRTASVTPAGTGAVWCRPRYLRRLIRL</sequence>
<protein>
    <submittedName>
        <fullName evidence="1">Uncharacterized protein</fullName>
    </submittedName>
</protein>
<comment type="caution">
    <text evidence="1">The sequence shown here is derived from an EMBL/GenBank/DDBJ whole genome shotgun (WGS) entry which is preliminary data.</text>
</comment>
<evidence type="ECO:0000313" key="2">
    <source>
        <dbReference type="Proteomes" id="UP000609879"/>
    </source>
</evidence>
<gene>
    <name evidence="1" type="ORF">Ade02nite_23340</name>
</gene>
<accession>A0ABQ3Y121</accession>
<dbReference type="EMBL" id="BOMI01000037">
    <property type="protein sequence ID" value="GID73693.1"/>
    <property type="molecule type" value="Genomic_DNA"/>
</dbReference>
<name>A0ABQ3Y121_9ACTN</name>
<keyword evidence="2" id="KW-1185">Reference proteome</keyword>
<evidence type="ECO:0000313" key="1">
    <source>
        <dbReference type="EMBL" id="GID73693.1"/>
    </source>
</evidence>
<organism evidence="1 2">
    <name type="scientific">Paractinoplanes deccanensis</name>
    <dbReference type="NCBI Taxonomy" id="113561"/>
    <lineage>
        <taxon>Bacteria</taxon>
        <taxon>Bacillati</taxon>
        <taxon>Actinomycetota</taxon>
        <taxon>Actinomycetes</taxon>
        <taxon>Micromonosporales</taxon>
        <taxon>Micromonosporaceae</taxon>
        <taxon>Paractinoplanes</taxon>
    </lineage>
</organism>
<dbReference type="Proteomes" id="UP000609879">
    <property type="component" value="Unassembled WGS sequence"/>
</dbReference>